<reference evidence="6" key="2">
    <citation type="submission" date="2020-08" db="EMBL/GenBank/DDBJ databases">
        <title>The Agave Microbiome: Exploring the role of microbial communities in plant adaptations to desert environments.</title>
        <authorList>
            <person name="Partida-Martinez L.P."/>
        </authorList>
    </citation>
    <scope>NUCLEOTIDE SEQUENCE [LARGE SCALE GENOMIC DNA]</scope>
    <source>
        <strain evidence="6">AT2.8</strain>
    </source>
</reference>
<dbReference type="PROSITE" id="PS51257">
    <property type="entry name" value="PROKAR_LIPOPROTEIN"/>
    <property type="match status" value="1"/>
</dbReference>
<evidence type="ECO:0000256" key="3">
    <source>
        <dbReference type="ARBA" id="ARBA00022729"/>
    </source>
</evidence>
<keyword evidence="2" id="KW-0813">Transport</keyword>
<dbReference type="GO" id="GO:0015768">
    <property type="term" value="P:maltose transport"/>
    <property type="evidence" value="ECO:0007669"/>
    <property type="project" value="TreeGrafter"/>
</dbReference>
<dbReference type="GO" id="GO:0042956">
    <property type="term" value="P:maltodextrin transmembrane transport"/>
    <property type="evidence" value="ECO:0007669"/>
    <property type="project" value="TreeGrafter"/>
</dbReference>
<organism evidence="5 6">
    <name type="scientific">Neobacillus niacini</name>
    <dbReference type="NCBI Taxonomy" id="86668"/>
    <lineage>
        <taxon>Bacteria</taxon>
        <taxon>Bacillati</taxon>
        <taxon>Bacillota</taxon>
        <taxon>Bacilli</taxon>
        <taxon>Bacillales</taxon>
        <taxon>Bacillaceae</taxon>
        <taxon>Neobacillus</taxon>
    </lineage>
</organism>
<reference evidence="6" key="1">
    <citation type="submission" date="2020-07" db="EMBL/GenBank/DDBJ databases">
        <authorList>
            <person name="Partida-Martinez L."/>
            <person name="Huntemann M."/>
            <person name="Clum A."/>
            <person name="Wang J."/>
            <person name="Palaniappan K."/>
            <person name="Ritter S."/>
            <person name="Chen I.-M."/>
            <person name="Stamatis D."/>
            <person name="Reddy T."/>
            <person name="O'Malley R."/>
            <person name="Daum C."/>
            <person name="Shapiro N."/>
            <person name="Ivanova N."/>
            <person name="Kyrpides N."/>
            <person name="Woyke T."/>
        </authorList>
    </citation>
    <scope>NUCLEOTIDE SEQUENCE [LARGE SCALE GENOMIC DNA]</scope>
    <source>
        <strain evidence="6">AT2.8</strain>
    </source>
</reference>
<keyword evidence="3 4" id="KW-0732">Signal</keyword>
<evidence type="ECO:0000313" key="6">
    <source>
        <dbReference type="Proteomes" id="UP000548423"/>
    </source>
</evidence>
<dbReference type="AlphaFoldDB" id="A0A852TKN7"/>
<dbReference type="Proteomes" id="UP000548423">
    <property type="component" value="Unassembled WGS sequence"/>
</dbReference>
<proteinExistence type="inferred from homology"/>
<gene>
    <name evidence="5" type="ORF">F4694_004920</name>
</gene>
<evidence type="ECO:0000313" key="5">
    <source>
        <dbReference type="EMBL" id="NYE08077.1"/>
    </source>
</evidence>
<dbReference type="GO" id="GO:1901982">
    <property type="term" value="F:maltose binding"/>
    <property type="evidence" value="ECO:0007669"/>
    <property type="project" value="TreeGrafter"/>
</dbReference>
<dbReference type="EMBL" id="JACCBX010000012">
    <property type="protein sequence ID" value="NYE08077.1"/>
    <property type="molecule type" value="Genomic_DNA"/>
</dbReference>
<comment type="caution">
    <text evidence="5">The sequence shown here is derived from an EMBL/GenBank/DDBJ whole genome shotgun (WGS) entry which is preliminary data.</text>
</comment>
<dbReference type="CDD" id="cd14747">
    <property type="entry name" value="PBP2_MalE"/>
    <property type="match status" value="1"/>
</dbReference>
<dbReference type="Gene3D" id="3.40.190.10">
    <property type="entry name" value="Periplasmic binding protein-like II"/>
    <property type="match status" value="2"/>
</dbReference>
<dbReference type="Pfam" id="PF01547">
    <property type="entry name" value="SBP_bac_1"/>
    <property type="match status" value="1"/>
</dbReference>
<protein>
    <submittedName>
        <fullName evidence="5">Multiple sugar transport system substrate-binding protein</fullName>
    </submittedName>
</protein>
<evidence type="ECO:0000256" key="2">
    <source>
        <dbReference type="ARBA" id="ARBA00022448"/>
    </source>
</evidence>
<dbReference type="GO" id="GO:0055052">
    <property type="term" value="C:ATP-binding cassette (ABC) transporter complex, substrate-binding subunit-containing"/>
    <property type="evidence" value="ECO:0007669"/>
    <property type="project" value="TreeGrafter"/>
</dbReference>
<dbReference type="InterPro" id="IPR006059">
    <property type="entry name" value="SBP"/>
</dbReference>
<feature type="chain" id="PRO_5039226859" evidence="4">
    <location>
        <begin position="21"/>
        <end position="421"/>
    </location>
</feature>
<accession>A0A852TKN7</accession>
<dbReference type="PANTHER" id="PTHR30061">
    <property type="entry name" value="MALTOSE-BINDING PERIPLASMIC PROTEIN"/>
    <property type="match status" value="1"/>
</dbReference>
<dbReference type="SUPFAM" id="SSF53850">
    <property type="entry name" value="Periplasmic binding protein-like II"/>
    <property type="match status" value="1"/>
</dbReference>
<dbReference type="PANTHER" id="PTHR30061:SF50">
    <property type="entry name" value="MALTOSE_MALTODEXTRIN-BINDING PERIPLASMIC PROTEIN"/>
    <property type="match status" value="1"/>
</dbReference>
<evidence type="ECO:0000256" key="4">
    <source>
        <dbReference type="SAM" id="SignalP"/>
    </source>
</evidence>
<keyword evidence="5" id="KW-0762">Sugar transport</keyword>
<evidence type="ECO:0000256" key="1">
    <source>
        <dbReference type="ARBA" id="ARBA00008520"/>
    </source>
</evidence>
<name>A0A852TKN7_9BACI</name>
<sequence>MKKKITMLMISLVLVLSVLGGCSSKSEETSTDGKTTIEVWAMGDEGKRLSGVVKDFEAKNPKIKLKVTAIPWDSAHDKLVTAAAAKEGPDVIQLGSSWVTEFAAAGGLLDLSKYDKSEDYPNINSDKFFTGASEGSKYDGNLYSVPWYVETRVLYYRSDLLAQVGYKEAPKTQAELKDAAEKLVKLGGKDHYGIDLAITDPMYPQVFSWQNGVDLIDSKNRKANFNDAKAISSMEYYASFFKEGLAAGPDVQIDITQAFADGIKPMYISGPWMINIMNDAKATTGEFEWNIAPLPAGDTDNTSYLGGAGLSVSAYSDNPEEALTFINYMADPEVQVNWYKTANGLPAVTSAWEDPSLADDKILSVFREQLDHAKVPPMIVELESIKQNIIKMVEDVVVGGADVKSEMKKLEQTAQEILDGK</sequence>
<feature type="signal peptide" evidence="4">
    <location>
        <begin position="1"/>
        <end position="20"/>
    </location>
</feature>
<comment type="similarity">
    <text evidence="1">Belongs to the bacterial solute-binding protein 1 family.</text>
</comment>